<accession>A0A3L6GD90</accession>
<comment type="caution">
    <text evidence="1">The sequence shown here is derived from an EMBL/GenBank/DDBJ whole genome shotgun (WGS) entry which is preliminary data.</text>
</comment>
<evidence type="ECO:0000313" key="2">
    <source>
        <dbReference type="Proteomes" id="UP000251960"/>
    </source>
</evidence>
<proteinExistence type="predicted"/>
<evidence type="ECO:0008006" key="3">
    <source>
        <dbReference type="Google" id="ProtNLM"/>
    </source>
</evidence>
<dbReference type="InterPro" id="IPR007658">
    <property type="entry name" value="DUF594"/>
</dbReference>
<dbReference type="PANTHER" id="PTHR31325">
    <property type="entry name" value="OS01G0798800 PROTEIN-RELATED"/>
    <property type="match status" value="1"/>
</dbReference>
<name>A0A3L6GD90_MAIZE</name>
<gene>
    <name evidence="1" type="ORF">Zm00014a_041570</name>
</gene>
<dbReference type="Proteomes" id="UP000251960">
    <property type="component" value="Chromosome 10"/>
</dbReference>
<dbReference type="ExpressionAtlas" id="A0A3L6GD90">
    <property type="expression patterns" value="baseline and differential"/>
</dbReference>
<protein>
    <recommendedName>
        <fullName evidence="3">DUF4220 domain-containing protein</fullName>
    </recommendedName>
</protein>
<sequence>MEDITTLWGQEAVKRRRKRDKLKGIKLGIFGREFQEDVLLWHIGTTIFLARSDRQLLKDKADKYLGAVEALSDYLMFLLAVRPSMLPGLELRKLFEVTCKALKDSGVRRKAGEKCVPCHAARKAKLAELVQKEMSGHNQASVDANRRLIFVACQLATELLKVKKDQMEELLDLMFDVWVDKMLYAATRCSKDSHAKQLARGGELTTILWIVAEHAGPFQIGETSISDTTTFDDDNNSNNSNNNNNRNNDDCPCEKLDKEKKKKNCNEDPDVCLDICCVKDYCCTNEYYYC</sequence>
<organism evidence="1 2">
    <name type="scientific">Zea mays</name>
    <name type="common">Maize</name>
    <dbReference type="NCBI Taxonomy" id="4577"/>
    <lineage>
        <taxon>Eukaryota</taxon>
        <taxon>Viridiplantae</taxon>
        <taxon>Streptophyta</taxon>
        <taxon>Embryophyta</taxon>
        <taxon>Tracheophyta</taxon>
        <taxon>Spermatophyta</taxon>
        <taxon>Magnoliopsida</taxon>
        <taxon>Liliopsida</taxon>
        <taxon>Poales</taxon>
        <taxon>Poaceae</taxon>
        <taxon>PACMAD clade</taxon>
        <taxon>Panicoideae</taxon>
        <taxon>Andropogonodae</taxon>
        <taxon>Andropogoneae</taxon>
        <taxon>Tripsacinae</taxon>
        <taxon>Zea</taxon>
    </lineage>
</organism>
<dbReference type="AlphaFoldDB" id="A0A3L6GD90"/>
<dbReference type="EMBL" id="NCVQ01000002">
    <property type="protein sequence ID" value="PWZ46501.1"/>
    <property type="molecule type" value="Genomic_DNA"/>
</dbReference>
<evidence type="ECO:0000313" key="1">
    <source>
        <dbReference type="EMBL" id="PWZ46501.1"/>
    </source>
</evidence>
<dbReference type="Pfam" id="PF04578">
    <property type="entry name" value="DUF594"/>
    <property type="match status" value="1"/>
</dbReference>
<reference evidence="1 2" key="1">
    <citation type="journal article" date="2018" name="Nat. Genet.">
        <title>Extensive intraspecific gene order and gene structural variations between Mo17 and other maize genomes.</title>
        <authorList>
            <person name="Sun S."/>
            <person name="Zhou Y."/>
            <person name="Chen J."/>
            <person name="Shi J."/>
            <person name="Zhao H."/>
            <person name="Zhao H."/>
            <person name="Song W."/>
            <person name="Zhang M."/>
            <person name="Cui Y."/>
            <person name="Dong X."/>
            <person name="Liu H."/>
            <person name="Ma X."/>
            <person name="Jiao Y."/>
            <person name="Wang B."/>
            <person name="Wei X."/>
            <person name="Stein J.C."/>
            <person name="Glaubitz J.C."/>
            <person name="Lu F."/>
            <person name="Yu G."/>
            <person name="Liang C."/>
            <person name="Fengler K."/>
            <person name="Li B."/>
            <person name="Rafalski A."/>
            <person name="Schnable P.S."/>
            <person name="Ware D.H."/>
            <person name="Buckler E.S."/>
            <person name="Lai J."/>
        </authorList>
    </citation>
    <scope>NUCLEOTIDE SEQUENCE [LARGE SCALE GENOMIC DNA]</scope>
    <source>
        <strain evidence="2">cv. Missouri 17</strain>
        <tissue evidence="1">Seedling</tissue>
    </source>
</reference>